<accession>A0A9D3RIK8</accession>
<dbReference type="EMBL" id="JAFIRN010000018">
    <property type="protein sequence ID" value="KAG5831493.1"/>
    <property type="molecule type" value="Genomic_DNA"/>
</dbReference>
<comment type="caution">
    <text evidence="9">The sequence shown here is derived from an EMBL/GenBank/DDBJ whole genome shotgun (WGS) entry which is preliminary data.</text>
</comment>
<evidence type="ECO:0000256" key="1">
    <source>
        <dbReference type="ARBA" id="ARBA00005614"/>
    </source>
</evidence>
<proteinExistence type="inferred from homology"/>
<comment type="similarity">
    <text evidence="1 7">Belongs to the acylphosphatase family.</text>
</comment>
<dbReference type="PANTHER" id="PTHR10029">
    <property type="entry name" value="ACYLPHOSPHATASE"/>
    <property type="match status" value="1"/>
</dbReference>
<evidence type="ECO:0000256" key="5">
    <source>
        <dbReference type="PROSITE-ProRule" id="PRU00520"/>
    </source>
</evidence>
<dbReference type="SUPFAM" id="SSF54975">
    <property type="entry name" value="Acylphosphatase/BLUF domain-like"/>
    <property type="match status" value="1"/>
</dbReference>
<gene>
    <name evidence="9" type="ORF">ANANG_G00304290</name>
</gene>
<dbReference type="AlphaFoldDB" id="A0A9D3RIK8"/>
<evidence type="ECO:0000259" key="8">
    <source>
        <dbReference type="PROSITE" id="PS51160"/>
    </source>
</evidence>
<dbReference type="PANTHER" id="PTHR10029:SF23">
    <property type="entry name" value="ACYLPHOSPHATASE 2"/>
    <property type="match status" value="1"/>
</dbReference>
<dbReference type="PROSITE" id="PS00151">
    <property type="entry name" value="ACYLPHOSPHATASE_2"/>
    <property type="match status" value="1"/>
</dbReference>
<keyword evidence="3 5" id="KW-0378">Hydrolase</keyword>
<feature type="active site" evidence="5">
    <location>
        <position position="29"/>
    </location>
</feature>
<dbReference type="Pfam" id="PF00708">
    <property type="entry name" value="Acylphosphatase"/>
    <property type="match status" value="1"/>
</dbReference>
<evidence type="ECO:0000313" key="9">
    <source>
        <dbReference type="EMBL" id="KAG5831493.1"/>
    </source>
</evidence>
<evidence type="ECO:0000256" key="4">
    <source>
        <dbReference type="ARBA" id="ARBA00047645"/>
    </source>
</evidence>
<sequence>MSNDGSDTGGKLCSVDFEIFGHVQGVCFRMYAEDEGRRLGLCGWVKNTSGGTVVGQVQGPPEKVKEMRVWLSKKGSPGSRITRAVFSNERDIPKLEISGFRTRR</sequence>
<dbReference type="EC" id="3.6.1.7" evidence="2 5"/>
<name>A0A9D3RIK8_ANGAN</name>
<comment type="catalytic activity">
    <reaction evidence="4 5 6">
        <text>an acyl phosphate + H2O = a carboxylate + phosphate + H(+)</text>
        <dbReference type="Rhea" id="RHEA:14965"/>
        <dbReference type="ChEBI" id="CHEBI:15377"/>
        <dbReference type="ChEBI" id="CHEBI:15378"/>
        <dbReference type="ChEBI" id="CHEBI:29067"/>
        <dbReference type="ChEBI" id="CHEBI:43474"/>
        <dbReference type="ChEBI" id="CHEBI:59918"/>
        <dbReference type="EC" id="3.6.1.7"/>
    </reaction>
</comment>
<dbReference type="InterPro" id="IPR001792">
    <property type="entry name" value="Acylphosphatase-like_dom"/>
</dbReference>
<dbReference type="PROSITE" id="PS51160">
    <property type="entry name" value="ACYLPHOSPHATASE_3"/>
    <property type="match status" value="1"/>
</dbReference>
<evidence type="ECO:0000256" key="6">
    <source>
        <dbReference type="RuleBase" id="RU000553"/>
    </source>
</evidence>
<protein>
    <recommendedName>
        <fullName evidence="2 5">Acylphosphatase</fullName>
        <ecNumber evidence="2 5">3.6.1.7</ecNumber>
    </recommendedName>
</protein>
<dbReference type="FunFam" id="3.30.70.100:FF:000011">
    <property type="entry name" value="Acylphosphatase"/>
    <property type="match status" value="1"/>
</dbReference>
<dbReference type="PROSITE" id="PS00150">
    <property type="entry name" value="ACYLPHOSPHATASE_1"/>
    <property type="match status" value="1"/>
</dbReference>
<reference evidence="9" key="1">
    <citation type="submission" date="2021-01" db="EMBL/GenBank/DDBJ databases">
        <title>A chromosome-scale assembly of European eel, Anguilla anguilla.</title>
        <authorList>
            <person name="Henkel C."/>
            <person name="Jong-Raadsen S.A."/>
            <person name="Dufour S."/>
            <person name="Weltzien F.-A."/>
            <person name="Palstra A.P."/>
            <person name="Pelster B."/>
            <person name="Spaink H.P."/>
            <person name="Van Den Thillart G.E."/>
            <person name="Jansen H."/>
            <person name="Zahm M."/>
            <person name="Klopp C."/>
            <person name="Cedric C."/>
            <person name="Louis A."/>
            <person name="Berthelot C."/>
            <person name="Parey E."/>
            <person name="Roest Crollius H."/>
            <person name="Montfort J."/>
            <person name="Robinson-Rechavi M."/>
            <person name="Bucao C."/>
            <person name="Bouchez O."/>
            <person name="Gislard M."/>
            <person name="Lluch J."/>
            <person name="Milhes M."/>
            <person name="Lampietro C."/>
            <person name="Lopez Roques C."/>
            <person name="Donnadieu C."/>
            <person name="Braasch I."/>
            <person name="Desvignes T."/>
            <person name="Postlethwait J."/>
            <person name="Bobe J."/>
            <person name="Guiguen Y."/>
            <person name="Dirks R."/>
        </authorList>
    </citation>
    <scope>NUCLEOTIDE SEQUENCE</scope>
    <source>
        <strain evidence="9">Tag_6206</strain>
        <tissue evidence="9">Liver</tissue>
    </source>
</reference>
<dbReference type="InterPro" id="IPR020456">
    <property type="entry name" value="Acylphosphatase"/>
</dbReference>
<dbReference type="InterPro" id="IPR017968">
    <property type="entry name" value="Acylphosphatase_CS"/>
</dbReference>
<feature type="active site" evidence="5">
    <location>
        <position position="47"/>
    </location>
</feature>
<dbReference type="Gene3D" id="3.30.70.100">
    <property type="match status" value="1"/>
</dbReference>
<dbReference type="OrthoDB" id="7961613at2759"/>
<dbReference type="PRINTS" id="PR00112">
    <property type="entry name" value="ACYLPHPHTASE"/>
</dbReference>
<evidence type="ECO:0000313" key="10">
    <source>
        <dbReference type="Proteomes" id="UP001044222"/>
    </source>
</evidence>
<evidence type="ECO:0000256" key="2">
    <source>
        <dbReference type="ARBA" id="ARBA00012150"/>
    </source>
</evidence>
<evidence type="ECO:0000256" key="3">
    <source>
        <dbReference type="ARBA" id="ARBA00022801"/>
    </source>
</evidence>
<dbReference type="Proteomes" id="UP001044222">
    <property type="component" value="Chromosome 18"/>
</dbReference>
<evidence type="ECO:0000256" key="7">
    <source>
        <dbReference type="RuleBase" id="RU004168"/>
    </source>
</evidence>
<dbReference type="GO" id="GO:0003998">
    <property type="term" value="F:acylphosphatase activity"/>
    <property type="evidence" value="ECO:0007669"/>
    <property type="project" value="UniProtKB-EC"/>
</dbReference>
<dbReference type="OMA" id="PINNCAF"/>
<feature type="domain" description="Acylphosphatase-like" evidence="8">
    <location>
        <begin position="14"/>
        <end position="104"/>
    </location>
</feature>
<keyword evidence="10" id="KW-1185">Reference proteome</keyword>
<organism evidence="9 10">
    <name type="scientific">Anguilla anguilla</name>
    <name type="common">European freshwater eel</name>
    <name type="synonym">Muraena anguilla</name>
    <dbReference type="NCBI Taxonomy" id="7936"/>
    <lineage>
        <taxon>Eukaryota</taxon>
        <taxon>Metazoa</taxon>
        <taxon>Chordata</taxon>
        <taxon>Craniata</taxon>
        <taxon>Vertebrata</taxon>
        <taxon>Euteleostomi</taxon>
        <taxon>Actinopterygii</taxon>
        <taxon>Neopterygii</taxon>
        <taxon>Teleostei</taxon>
        <taxon>Anguilliformes</taxon>
        <taxon>Anguillidae</taxon>
        <taxon>Anguilla</taxon>
    </lineage>
</organism>
<dbReference type="InterPro" id="IPR036046">
    <property type="entry name" value="Acylphosphatase-like_dom_sf"/>
</dbReference>